<protein>
    <submittedName>
        <fullName evidence="2">B92c04df-1d37-4369-8c95-9abab9104649</fullName>
    </submittedName>
</protein>
<sequence>MKAPPHIPRGWNDPHTRCYSHINGSTDTLLDRLAVAELCKGWPVYRDASEWKNYRSLFADDAIVWTTWSGPRHIDDFIEISKAGKAQGVFIMHRECGTLVELNPARSRAIGKMKATITHRFKFDSATCTASNGSDGGGVTTPLLAQPAEFDVDCDCRFIFFCEKDAATGEWKAKYVKLFYEKDKVVPVDGHTAPRFSAEELARIPEGYKYLGAAQARLGYQIDLDLPTAGGELWARMYGEMEKWLDGKRVDLDWERAEKNGQRQ</sequence>
<gene>
    <name evidence="2" type="ORF">TT172_LOCUS8726</name>
</gene>
<dbReference type="Proteomes" id="UP000289323">
    <property type="component" value="Unassembled WGS sequence"/>
</dbReference>
<evidence type="ECO:0000313" key="3">
    <source>
        <dbReference type="Proteomes" id="UP000289323"/>
    </source>
</evidence>
<reference evidence="2 3" key="1">
    <citation type="submission" date="2018-04" db="EMBL/GenBank/DDBJ databases">
        <authorList>
            <person name="Huttner S."/>
            <person name="Dainat J."/>
        </authorList>
    </citation>
    <scope>NUCLEOTIDE SEQUENCE [LARGE SCALE GENOMIC DNA]</scope>
</reference>
<dbReference type="AlphaFoldDB" id="A0A446BV11"/>
<dbReference type="EMBL" id="OUUZ01000016">
    <property type="protein sequence ID" value="SPQ26307.1"/>
    <property type="molecule type" value="Genomic_DNA"/>
</dbReference>
<name>A0A446BV11_9PEZI</name>
<dbReference type="SUPFAM" id="SSF54427">
    <property type="entry name" value="NTF2-like"/>
    <property type="match status" value="1"/>
</dbReference>
<evidence type="ECO:0000313" key="2">
    <source>
        <dbReference type="EMBL" id="SPQ26307.1"/>
    </source>
</evidence>
<organism evidence="2 3">
    <name type="scientific">Thermothielavioides terrestris</name>
    <dbReference type="NCBI Taxonomy" id="2587410"/>
    <lineage>
        <taxon>Eukaryota</taxon>
        <taxon>Fungi</taxon>
        <taxon>Dikarya</taxon>
        <taxon>Ascomycota</taxon>
        <taxon>Pezizomycotina</taxon>
        <taxon>Sordariomycetes</taxon>
        <taxon>Sordariomycetidae</taxon>
        <taxon>Sordariales</taxon>
        <taxon>Chaetomiaceae</taxon>
        <taxon>Thermothielavioides</taxon>
    </lineage>
</organism>
<dbReference type="InterPro" id="IPR037401">
    <property type="entry name" value="SnoaL-like"/>
</dbReference>
<proteinExistence type="predicted"/>
<evidence type="ECO:0000259" key="1">
    <source>
        <dbReference type="Pfam" id="PF13577"/>
    </source>
</evidence>
<feature type="domain" description="SnoaL-like" evidence="1">
    <location>
        <begin position="28"/>
        <end position="173"/>
    </location>
</feature>
<dbReference type="Pfam" id="PF13577">
    <property type="entry name" value="SnoaL_4"/>
    <property type="match status" value="1"/>
</dbReference>
<accession>A0A446BV11</accession>
<dbReference type="Gene3D" id="3.10.450.50">
    <property type="match status" value="1"/>
</dbReference>
<dbReference type="InterPro" id="IPR032710">
    <property type="entry name" value="NTF2-like_dom_sf"/>
</dbReference>